<evidence type="ECO:0000313" key="1">
    <source>
        <dbReference type="EMBL" id="KAB0398148.1"/>
    </source>
</evidence>
<sequence>DLQDHRDQEEREAQKENLVLVVLRESMENQVFLVNRVPQDLLDIHLTQDPMA</sequence>
<comment type="caution">
    <text evidence="1">The sequence shown here is derived from an EMBL/GenBank/DDBJ whole genome shotgun (WGS) entry which is preliminary data.</text>
</comment>
<reference evidence="1 2" key="1">
    <citation type="journal article" date="2019" name="PLoS ONE">
        <title>Genomic analyses reveal an absence of contemporary introgressive admixture between fin whales and blue whales, despite known hybrids.</title>
        <authorList>
            <person name="Westbury M.V."/>
            <person name="Petersen B."/>
            <person name="Lorenzen E.D."/>
        </authorList>
    </citation>
    <scope>NUCLEOTIDE SEQUENCE [LARGE SCALE GENOMIC DNA]</scope>
    <source>
        <strain evidence="1">FinWhale-01</strain>
    </source>
</reference>
<protein>
    <submittedName>
        <fullName evidence="1">Uncharacterized protein</fullName>
    </submittedName>
</protein>
<dbReference type="Proteomes" id="UP000437017">
    <property type="component" value="Unassembled WGS sequence"/>
</dbReference>
<dbReference type="AlphaFoldDB" id="A0A643CDU9"/>
<feature type="non-terminal residue" evidence="1">
    <location>
        <position position="1"/>
    </location>
</feature>
<keyword evidence="2" id="KW-1185">Reference proteome</keyword>
<organism evidence="1 2">
    <name type="scientific">Balaenoptera physalus</name>
    <name type="common">Fin whale</name>
    <name type="synonym">Balaena physalus</name>
    <dbReference type="NCBI Taxonomy" id="9770"/>
    <lineage>
        <taxon>Eukaryota</taxon>
        <taxon>Metazoa</taxon>
        <taxon>Chordata</taxon>
        <taxon>Craniata</taxon>
        <taxon>Vertebrata</taxon>
        <taxon>Euteleostomi</taxon>
        <taxon>Mammalia</taxon>
        <taxon>Eutheria</taxon>
        <taxon>Laurasiatheria</taxon>
        <taxon>Artiodactyla</taxon>
        <taxon>Whippomorpha</taxon>
        <taxon>Cetacea</taxon>
        <taxon>Mysticeti</taxon>
        <taxon>Balaenopteridae</taxon>
        <taxon>Balaenoptera</taxon>
    </lineage>
</organism>
<dbReference type="EMBL" id="SGJD01001814">
    <property type="protein sequence ID" value="KAB0398148.1"/>
    <property type="molecule type" value="Genomic_DNA"/>
</dbReference>
<accession>A0A643CDU9</accession>
<proteinExistence type="predicted"/>
<gene>
    <name evidence="1" type="ORF">E2I00_006624</name>
</gene>
<evidence type="ECO:0000313" key="2">
    <source>
        <dbReference type="Proteomes" id="UP000437017"/>
    </source>
</evidence>
<name>A0A643CDU9_BALPH</name>